<evidence type="ECO:0000313" key="3">
    <source>
        <dbReference type="EMBL" id="KOO32014.1"/>
    </source>
</evidence>
<reference evidence="4" key="1">
    <citation type="journal article" date="2015" name="PLoS Genet.">
        <title>Genome Sequence and Transcriptome Analyses of Chrysochromulina tobin: Metabolic Tools for Enhanced Algal Fitness in the Prominent Order Prymnesiales (Haptophyceae).</title>
        <authorList>
            <person name="Hovde B.T."/>
            <person name="Deodato C.R."/>
            <person name="Hunsperger H.M."/>
            <person name="Ryken S.A."/>
            <person name="Yost W."/>
            <person name="Jha R.K."/>
            <person name="Patterson J."/>
            <person name="Monnat R.J. Jr."/>
            <person name="Barlow S.B."/>
            <person name="Starkenburg S.R."/>
            <person name="Cattolico R.A."/>
        </authorList>
    </citation>
    <scope>NUCLEOTIDE SEQUENCE</scope>
    <source>
        <strain evidence="4">CCMP291</strain>
    </source>
</reference>
<proteinExistence type="inferred from homology"/>
<protein>
    <submittedName>
        <fullName evidence="3">Uncharacterized protein</fullName>
    </submittedName>
</protein>
<feature type="compositionally biased region" description="Low complexity" evidence="2">
    <location>
        <begin position="10"/>
        <end position="22"/>
    </location>
</feature>
<evidence type="ECO:0000256" key="2">
    <source>
        <dbReference type="SAM" id="MobiDB-lite"/>
    </source>
</evidence>
<evidence type="ECO:0000256" key="1">
    <source>
        <dbReference type="ARBA" id="ARBA00008315"/>
    </source>
</evidence>
<dbReference type="InterPro" id="IPR038791">
    <property type="entry name" value="Cfap97/Hemingway"/>
</dbReference>
<dbReference type="InterPro" id="IPR029488">
    <property type="entry name" value="Hmw/CFAP97"/>
</dbReference>
<organism evidence="3 4">
    <name type="scientific">Chrysochromulina tobinii</name>
    <dbReference type="NCBI Taxonomy" id="1460289"/>
    <lineage>
        <taxon>Eukaryota</taxon>
        <taxon>Haptista</taxon>
        <taxon>Haptophyta</taxon>
        <taxon>Prymnesiophyceae</taxon>
        <taxon>Prymnesiales</taxon>
        <taxon>Chrysochromulinaceae</taxon>
        <taxon>Chrysochromulina</taxon>
    </lineage>
</organism>
<dbReference type="EMBL" id="JWZX01001868">
    <property type="protein sequence ID" value="KOO32014.1"/>
    <property type="molecule type" value="Genomic_DNA"/>
</dbReference>
<dbReference type="Pfam" id="PF13879">
    <property type="entry name" value="Hmw_CFAP97"/>
    <property type="match status" value="1"/>
</dbReference>
<keyword evidence="4" id="KW-1185">Reference proteome</keyword>
<gene>
    <name evidence="3" type="ORF">Ctob_004681</name>
</gene>
<accession>A0A0M0JZN4</accession>
<comment type="caution">
    <text evidence="3">The sequence shown here is derived from an EMBL/GenBank/DDBJ whole genome shotgun (WGS) entry which is preliminary data.</text>
</comment>
<dbReference type="PANTHER" id="PTHR23035">
    <property type="entry name" value="CILIA- AND FLAGELLA-ASSOCIATED PROTEIN 97-RELATED"/>
    <property type="match status" value="1"/>
</dbReference>
<sequence length="188" mass="20553">MLAQAEASEQQRLQQPQMRLPMGARQAQPPRTAAGLLVPRPKNGGWGGSTHSEARAAEITRANQILVSKLGAIATERRRPLVDGPPVLRQNPAKSTVAINRRHKNDQIARENAAMARRLTSVKASKGISVKDVTKHAREHERHLAVLRNPAPQQMLLAAVAPVRRLASRTGRPATHAQGIPNARPFEF</sequence>
<name>A0A0M0JZN4_9EUKA</name>
<dbReference type="Proteomes" id="UP000037460">
    <property type="component" value="Unassembled WGS sequence"/>
</dbReference>
<comment type="similarity">
    <text evidence="1">Belongs to the CFAP97 family.</text>
</comment>
<feature type="region of interest" description="Disordered" evidence="2">
    <location>
        <begin position="1"/>
        <end position="50"/>
    </location>
</feature>
<evidence type="ECO:0000313" key="4">
    <source>
        <dbReference type="Proteomes" id="UP000037460"/>
    </source>
</evidence>
<dbReference type="AlphaFoldDB" id="A0A0M0JZN4"/>